<dbReference type="PROSITE" id="PS50088">
    <property type="entry name" value="ANK_REPEAT"/>
    <property type="match status" value="2"/>
</dbReference>
<dbReference type="PANTHER" id="PTHR24171">
    <property type="entry name" value="ANKYRIN REPEAT DOMAIN-CONTAINING PROTEIN 39-RELATED"/>
    <property type="match status" value="1"/>
</dbReference>
<feature type="repeat" description="ANK" evidence="3">
    <location>
        <begin position="70"/>
        <end position="102"/>
    </location>
</feature>
<dbReference type="PANTHER" id="PTHR24171:SF9">
    <property type="entry name" value="ANKYRIN REPEAT DOMAIN-CONTAINING PROTEIN 39"/>
    <property type="match status" value="1"/>
</dbReference>
<dbReference type="Gene3D" id="1.25.40.20">
    <property type="entry name" value="Ankyrin repeat-containing domain"/>
    <property type="match status" value="2"/>
</dbReference>
<dbReference type="PRINTS" id="PR01415">
    <property type="entry name" value="ANKYRIN"/>
</dbReference>
<dbReference type="EMBL" id="JNBS01002418">
    <property type="protein sequence ID" value="OQR91476.1"/>
    <property type="molecule type" value="Genomic_DNA"/>
</dbReference>
<evidence type="ECO:0000313" key="5">
    <source>
        <dbReference type="Proteomes" id="UP000243217"/>
    </source>
</evidence>
<protein>
    <submittedName>
        <fullName evidence="4">Uncharacterized protein</fullName>
    </submittedName>
</protein>
<evidence type="ECO:0000256" key="3">
    <source>
        <dbReference type="PROSITE-ProRule" id="PRU00023"/>
    </source>
</evidence>
<gene>
    <name evidence="4" type="ORF">THRCLA_22460</name>
</gene>
<sequence>MNPIDLRFSDAIAKGDLDAIVSFLEAGDVDVNVPDRDGDIALHTAAKKNHLNAVELLLSYGASINAVDEEGWTALQEAVLNGNEDIVRVLLKHGADKTIRNQDGQLALDIAVQHGHAPLVFLLCEGHSIQYGFY</sequence>
<dbReference type="InterPro" id="IPR002110">
    <property type="entry name" value="Ankyrin_rpt"/>
</dbReference>
<dbReference type="AlphaFoldDB" id="A0A1V9Z0D4"/>
<keyword evidence="1" id="KW-0677">Repeat</keyword>
<dbReference type="OrthoDB" id="159630at2759"/>
<dbReference type="SMART" id="SM00248">
    <property type="entry name" value="ANK"/>
    <property type="match status" value="4"/>
</dbReference>
<comment type="caution">
    <text evidence="4">The sequence shown here is derived from an EMBL/GenBank/DDBJ whole genome shotgun (WGS) entry which is preliminary data.</text>
</comment>
<dbReference type="SUPFAM" id="SSF48403">
    <property type="entry name" value="Ankyrin repeat"/>
    <property type="match status" value="1"/>
</dbReference>
<keyword evidence="2 3" id="KW-0040">ANK repeat</keyword>
<feature type="repeat" description="ANK" evidence="3">
    <location>
        <begin position="37"/>
        <end position="69"/>
    </location>
</feature>
<reference evidence="4 5" key="1">
    <citation type="journal article" date="2014" name="Genome Biol. Evol.">
        <title>The secreted proteins of Achlya hypogyna and Thraustotheca clavata identify the ancestral oomycete secretome and reveal gene acquisitions by horizontal gene transfer.</title>
        <authorList>
            <person name="Misner I."/>
            <person name="Blouin N."/>
            <person name="Leonard G."/>
            <person name="Richards T.A."/>
            <person name="Lane C.E."/>
        </authorList>
    </citation>
    <scope>NUCLEOTIDE SEQUENCE [LARGE SCALE GENOMIC DNA]</scope>
    <source>
        <strain evidence="4 5">ATCC 34112</strain>
    </source>
</reference>
<name>A0A1V9Z0D4_9STRA</name>
<evidence type="ECO:0000256" key="1">
    <source>
        <dbReference type="ARBA" id="ARBA00022737"/>
    </source>
</evidence>
<dbReference type="Proteomes" id="UP000243217">
    <property type="component" value="Unassembled WGS sequence"/>
</dbReference>
<accession>A0A1V9Z0D4</accession>
<evidence type="ECO:0000313" key="4">
    <source>
        <dbReference type="EMBL" id="OQR91476.1"/>
    </source>
</evidence>
<organism evidence="4 5">
    <name type="scientific">Thraustotheca clavata</name>
    <dbReference type="NCBI Taxonomy" id="74557"/>
    <lineage>
        <taxon>Eukaryota</taxon>
        <taxon>Sar</taxon>
        <taxon>Stramenopiles</taxon>
        <taxon>Oomycota</taxon>
        <taxon>Saprolegniomycetes</taxon>
        <taxon>Saprolegniales</taxon>
        <taxon>Achlyaceae</taxon>
        <taxon>Thraustotheca</taxon>
    </lineage>
</organism>
<dbReference type="STRING" id="74557.A0A1V9Z0D4"/>
<dbReference type="Pfam" id="PF12796">
    <property type="entry name" value="Ank_2"/>
    <property type="match status" value="1"/>
</dbReference>
<keyword evidence="5" id="KW-1185">Reference proteome</keyword>
<dbReference type="PROSITE" id="PS50297">
    <property type="entry name" value="ANK_REP_REGION"/>
    <property type="match status" value="2"/>
</dbReference>
<dbReference type="InterPro" id="IPR036770">
    <property type="entry name" value="Ankyrin_rpt-contain_sf"/>
</dbReference>
<evidence type="ECO:0000256" key="2">
    <source>
        <dbReference type="ARBA" id="ARBA00023043"/>
    </source>
</evidence>
<proteinExistence type="predicted"/>